<sequence>MVGFGLWFGFQPILRLSYTSIHRGSNQGCRGFALFLPFLAVYRRTSCTRETEEPSPRSCITADVSRRRLEAFDRAVRRRHRRSAISVGPPLSTRWSDPCAVAA</sequence>
<gene>
    <name evidence="1" type="ORF">EJB05_52701</name>
</gene>
<proteinExistence type="predicted"/>
<dbReference type="EMBL" id="RWGY01000382">
    <property type="protein sequence ID" value="TVU01834.1"/>
    <property type="molecule type" value="Genomic_DNA"/>
</dbReference>
<reference evidence="1 2" key="1">
    <citation type="journal article" date="2019" name="Sci. Rep.">
        <title>A high-quality genome of Eragrostis curvula grass provides insights into Poaceae evolution and supports new strategies to enhance forage quality.</title>
        <authorList>
            <person name="Carballo J."/>
            <person name="Santos B.A.C.M."/>
            <person name="Zappacosta D."/>
            <person name="Garbus I."/>
            <person name="Selva J.P."/>
            <person name="Gallo C.A."/>
            <person name="Diaz A."/>
            <person name="Albertini E."/>
            <person name="Caccamo M."/>
            <person name="Echenique V."/>
        </authorList>
    </citation>
    <scope>NUCLEOTIDE SEQUENCE [LARGE SCALE GENOMIC DNA]</scope>
    <source>
        <strain evidence="2">cv. Victoria</strain>
        <tissue evidence="1">Leaf</tissue>
    </source>
</reference>
<dbReference type="Proteomes" id="UP000324897">
    <property type="component" value="Unassembled WGS sequence"/>
</dbReference>
<comment type="caution">
    <text evidence="1">The sequence shown here is derived from an EMBL/GenBank/DDBJ whole genome shotgun (WGS) entry which is preliminary data.</text>
</comment>
<evidence type="ECO:0000313" key="1">
    <source>
        <dbReference type="EMBL" id="TVU01834.1"/>
    </source>
</evidence>
<organism evidence="1 2">
    <name type="scientific">Eragrostis curvula</name>
    <name type="common">weeping love grass</name>
    <dbReference type="NCBI Taxonomy" id="38414"/>
    <lineage>
        <taxon>Eukaryota</taxon>
        <taxon>Viridiplantae</taxon>
        <taxon>Streptophyta</taxon>
        <taxon>Embryophyta</taxon>
        <taxon>Tracheophyta</taxon>
        <taxon>Spermatophyta</taxon>
        <taxon>Magnoliopsida</taxon>
        <taxon>Liliopsida</taxon>
        <taxon>Poales</taxon>
        <taxon>Poaceae</taxon>
        <taxon>PACMAD clade</taxon>
        <taxon>Chloridoideae</taxon>
        <taxon>Eragrostideae</taxon>
        <taxon>Eragrostidinae</taxon>
        <taxon>Eragrostis</taxon>
    </lineage>
</organism>
<dbReference type="AlphaFoldDB" id="A0A5J9SS96"/>
<protein>
    <submittedName>
        <fullName evidence="1">Uncharacterized protein</fullName>
    </submittedName>
</protein>
<evidence type="ECO:0000313" key="2">
    <source>
        <dbReference type="Proteomes" id="UP000324897"/>
    </source>
</evidence>
<name>A0A5J9SS96_9POAL</name>
<accession>A0A5J9SS96</accession>
<dbReference type="Gramene" id="TVU01834">
    <property type="protein sequence ID" value="TVU01834"/>
    <property type="gene ID" value="EJB05_52701"/>
</dbReference>
<keyword evidence="2" id="KW-1185">Reference proteome</keyword>